<sequence>MEEKFKPRKALAAELGLATRTFERKIKKAQILIPKGLLSPQTQKFIKEALGCTS</sequence>
<keyword evidence="2" id="KW-1185">Reference proteome</keyword>
<dbReference type="Proteomes" id="UP001236507">
    <property type="component" value="Unassembled WGS sequence"/>
</dbReference>
<evidence type="ECO:0000313" key="2">
    <source>
        <dbReference type="Proteomes" id="UP001236507"/>
    </source>
</evidence>
<name>A0ABT6Y418_9BACT</name>
<comment type="caution">
    <text evidence="1">The sequence shown here is derived from an EMBL/GenBank/DDBJ whole genome shotgun (WGS) entry which is preliminary data.</text>
</comment>
<dbReference type="EMBL" id="JASHIF010000002">
    <property type="protein sequence ID" value="MDI9858291.1"/>
    <property type="molecule type" value="Genomic_DNA"/>
</dbReference>
<accession>A0ABT6Y418</accession>
<dbReference type="RefSeq" id="WP_283343530.1">
    <property type="nucleotide sequence ID" value="NZ_JASHIF010000002.1"/>
</dbReference>
<reference evidence="1 2" key="1">
    <citation type="submission" date="2023-05" db="EMBL/GenBank/DDBJ databases">
        <title>Novel species of genus Flectobacillus isolated from stream in China.</title>
        <authorList>
            <person name="Lu H."/>
        </authorList>
    </citation>
    <scope>NUCLEOTIDE SEQUENCE [LARGE SCALE GENOMIC DNA]</scope>
    <source>
        <strain evidence="1 2">KCTC 42575</strain>
    </source>
</reference>
<evidence type="ECO:0000313" key="1">
    <source>
        <dbReference type="EMBL" id="MDI9858291.1"/>
    </source>
</evidence>
<protein>
    <submittedName>
        <fullName evidence="1">Uncharacterized protein</fullName>
    </submittedName>
</protein>
<organism evidence="1 2">
    <name type="scientific">Flectobacillus roseus</name>
    <dbReference type="NCBI Taxonomy" id="502259"/>
    <lineage>
        <taxon>Bacteria</taxon>
        <taxon>Pseudomonadati</taxon>
        <taxon>Bacteroidota</taxon>
        <taxon>Cytophagia</taxon>
        <taxon>Cytophagales</taxon>
        <taxon>Flectobacillaceae</taxon>
        <taxon>Flectobacillus</taxon>
    </lineage>
</organism>
<gene>
    <name evidence="1" type="ORF">QM524_03605</name>
</gene>
<proteinExistence type="predicted"/>